<reference evidence="1 2" key="1">
    <citation type="submission" date="2016-03" db="EMBL/GenBank/DDBJ databases">
        <title>Draft genome sequence of Paenibacillus glacialis DSM 22343.</title>
        <authorList>
            <person name="Shin S.-K."/>
            <person name="Yi H."/>
        </authorList>
    </citation>
    <scope>NUCLEOTIDE SEQUENCE [LARGE SCALE GENOMIC DNA]</scope>
    <source>
        <strain evidence="1 2">DSM 22343</strain>
    </source>
</reference>
<gene>
    <name evidence="1" type="ORF">PGLA_16700</name>
</gene>
<organism evidence="1 2">
    <name type="scientific">Paenibacillus glacialis</name>
    <dbReference type="NCBI Taxonomy" id="494026"/>
    <lineage>
        <taxon>Bacteria</taxon>
        <taxon>Bacillati</taxon>
        <taxon>Bacillota</taxon>
        <taxon>Bacilli</taxon>
        <taxon>Bacillales</taxon>
        <taxon>Paenibacillaceae</taxon>
        <taxon>Paenibacillus</taxon>
    </lineage>
</organism>
<dbReference type="Proteomes" id="UP000076967">
    <property type="component" value="Unassembled WGS sequence"/>
</dbReference>
<accession>A0A162K6I5</accession>
<dbReference type="EMBL" id="LVJH01000029">
    <property type="protein sequence ID" value="OAB41438.1"/>
    <property type="molecule type" value="Genomic_DNA"/>
</dbReference>
<comment type="caution">
    <text evidence="1">The sequence shown here is derived from an EMBL/GenBank/DDBJ whole genome shotgun (WGS) entry which is preliminary data.</text>
</comment>
<dbReference type="STRING" id="494026.PGLA_16700"/>
<dbReference type="AlphaFoldDB" id="A0A162K6I5"/>
<dbReference type="RefSeq" id="WP_068534845.1">
    <property type="nucleotide sequence ID" value="NZ_LVJH01000029.1"/>
</dbReference>
<proteinExistence type="predicted"/>
<sequence>MSRQFIIEATMVAFYGELLQPSESVEYIIPYTSILELYELQSTSDIMMSNLDHDQHVKQQMKQLTTYLEEPLNRKKIERALQIPWAKSTSIPLGDSIMITVVNAVDTEVYGEDFDPIETELLLIAQRLQIPLLTDQFEFIQRIIEGGIPVQVFDIEDFQFAIEDNVFTPHP</sequence>
<evidence type="ECO:0000313" key="1">
    <source>
        <dbReference type="EMBL" id="OAB41438.1"/>
    </source>
</evidence>
<name>A0A162K6I5_9BACL</name>
<dbReference type="OrthoDB" id="2878542at2"/>
<evidence type="ECO:0000313" key="2">
    <source>
        <dbReference type="Proteomes" id="UP000076967"/>
    </source>
</evidence>
<keyword evidence="2" id="KW-1185">Reference proteome</keyword>
<protein>
    <submittedName>
        <fullName evidence="1">ADP-heptose synthase</fullName>
    </submittedName>
</protein>